<evidence type="ECO:0000256" key="1">
    <source>
        <dbReference type="SAM" id="MobiDB-lite"/>
    </source>
</evidence>
<name>A0A167X9F2_9AGAM</name>
<feature type="region of interest" description="Disordered" evidence="1">
    <location>
        <begin position="164"/>
        <end position="215"/>
    </location>
</feature>
<sequence length="343" mass="38328">MPSRNLPAPPKPSRNVGRPRKRTYHRKQTSPSLPKDDDHPDPATPSSQKNPRTPPSSGASASPSMAELLPLKNNQPLFQSPDINPPDLTRLSLRKIARTPGNNWKLLESGIPTHALSEWFERHKNDFAIKEYHQAITLRQIWLDGAGDRPKDFRARRFAASFPPKDFEAEDGDEFDERYHNDDDSESEEGSDGSSDSSESEKGGPKTQRTRATNSTQACEVVLHVEITADRPGEAKVWQQYSHPDADPRALTWSLRLRRVATEDLSTLGGTATKVQKKFTKIYTDPQAWNIVVAEKCFVLIPRVAGPNKYRRAFPSLSSSRPSLSETMTLIAGILRGTNVVLM</sequence>
<keyword evidence="3" id="KW-1185">Reference proteome</keyword>
<dbReference type="OrthoDB" id="3363479at2759"/>
<proteinExistence type="predicted"/>
<evidence type="ECO:0000313" key="3">
    <source>
        <dbReference type="Proteomes" id="UP000076532"/>
    </source>
</evidence>
<organism evidence="2 3">
    <name type="scientific">Athelia psychrophila</name>
    <dbReference type="NCBI Taxonomy" id="1759441"/>
    <lineage>
        <taxon>Eukaryota</taxon>
        <taxon>Fungi</taxon>
        <taxon>Dikarya</taxon>
        <taxon>Basidiomycota</taxon>
        <taxon>Agaricomycotina</taxon>
        <taxon>Agaricomycetes</taxon>
        <taxon>Agaricomycetidae</taxon>
        <taxon>Atheliales</taxon>
        <taxon>Atheliaceae</taxon>
        <taxon>Athelia</taxon>
    </lineage>
</organism>
<protein>
    <submittedName>
        <fullName evidence="2">Uncharacterized protein</fullName>
    </submittedName>
</protein>
<accession>A0A167X9F2</accession>
<dbReference type="EMBL" id="KV417766">
    <property type="protein sequence ID" value="KZP06970.1"/>
    <property type="molecule type" value="Genomic_DNA"/>
</dbReference>
<reference evidence="2 3" key="1">
    <citation type="journal article" date="2016" name="Mol. Biol. Evol.">
        <title>Comparative Genomics of Early-Diverging Mushroom-Forming Fungi Provides Insights into the Origins of Lignocellulose Decay Capabilities.</title>
        <authorList>
            <person name="Nagy L.G."/>
            <person name="Riley R."/>
            <person name="Tritt A."/>
            <person name="Adam C."/>
            <person name="Daum C."/>
            <person name="Floudas D."/>
            <person name="Sun H."/>
            <person name="Yadav J.S."/>
            <person name="Pangilinan J."/>
            <person name="Larsson K.H."/>
            <person name="Matsuura K."/>
            <person name="Barry K."/>
            <person name="Labutti K."/>
            <person name="Kuo R."/>
            <person name="Ohm R.A."/>
            <person name="Bhattacharya S.S."/>
            <person name="Shirouzu T."/>
            <person name="Yoshinaga Y."/>
            <person name="Martin F.M."/>
            <person name="Grigoriev I.V."/>
            <person name="Hibbett D.S."/>
        </authorList>
    </citation>
    <scope>NUCLEOTIDE SEQUENCE [LARGE SCALE GENOMIC DNA]</scope>
    <source>
        <strain evidence="2 3">CBS 109695</strain>
    </source>
</reference>
<feature type="region of interest" description="Disordered" evidence="1">
    <location>
        <begin position="1"/>
        <end position="67"/>
    </location>
</feature>
<feature type="compositionally biased region" description="Basic residues" evidence="1">
    <location>
        <begin position="17"/>
        <end position="28"/>
    </location>
</feature>
<gene>
    <name evidence="2" type="ORF">FIBSPDRAFT_902400</name>
</gene>
<dbReference type="AlphaFoldDB" id="A0A167X9F2"/>
<feature type="compositionally biased region" description="Low complexity" evidence="1">
    <location>
        <begin position="55"/>
        <end position="66"/>
    </location>
</feature>
<dbReference type="Proteomes" id="UP000076532">
    <property type="component" value="Unassembled WGS sequence"/>
</dbReference>
<evidence type="ECO:0000313" key="2">
    <source>
        <dbReference type="EMBL" id="KZP06970.1"/>
    </source>
</evidence>